<evidence type="ECO:0000313" key="1">
    <source>
        <dbReference type="EMBL" id="MBS9532620.1"/>
    </source>
</evidence>
<keyword evidence="2" id="KW-1185">Reference proteome</keyword>
<evidence type="ECO:0000313" key="2">
    <source>
        <dbReference type="Proteomes" id="UP001519535"/>
    </source>
</evidence>
<comment type="caution">
    <text evidence="1">The sequence shown here is derived from an EMBL/GenBank/DDBJ whole genome shotgun (WGS) entry which is preliminary data.</text>
</comment>
<proteinExistence type="predicted"/>
<name>A0ABS5REB3_9MYCO</name>
<organism evidence="1 2">
    <name type="scientific">Mycolicibacter acidiphilus</name>
    <dbReference type="NCBI Taxonomy" id="2835306"/>
    <lineage>
        <taxon>Bacteria</taxon>
        <taxon>Bacillati</taxon>
        <taxon>Actinomycetota</taxon>
        <taxon>Actinomycetes</taxon>
        <taxon>Mycobacteriales</taxon>
        <taxon>Mycobacteriaceae</taxon>
        <taxon>Mycolicibacter</taxon>
    </lineage>
</organism>
<dbReference type="EMBL" id="JAHCLR010000004">
    <property type="protein sequence ID" value="MBS9532620.1"/>
    <property type="molecule type" value="Genomic_DNA"/>
</dbReference>
<protein>
    <submittedName>
        <fullName evidence="1">Uncharacterized protein</fullName>
    </submittedName>
</protein>
<sequence>MRNHRPRHHPHHGLLYGIERDIAHAREALAATKWGYDHLPPDAACQMHPHLTDLSTAILSITEDMCVVHAEISTTKRPRPAALTQAQELRSELADRLFDLETTISTAGKVSR</sequence>
<accession>A0ABS5REB3</accession>
<dbReference type="Proteomes" id="UP001519535">
    <property type="component" value="Unassembled WGS sequence"/>
</dbReference>
<reference evidence="1 2" key="1">
    <citation type="submission" date="2021-05" db="EMBL/GenBank/DDBJ databases">
        <title>Mycobacterium acidophilum sp. nov., an extremely acid-tolerant member of the genus Mycobacterium.</title>
        <authorList>
            <person name="Xia J."/>
        </authorList>
    </citation>
    <scope>NUCLEOTIDE SEQUENCE [LARGE SCALE GENOMIC DNA]</scope>
    <source>
        <strain evidence="1 2">M1</strain>
    </source>
</reference>
<gene>
    <name evidence="1" type="ORF">KIH27_03355</name>
</gene>
<dbReference type="RefSeq" id="WP_214091512.1">
    <property type="nucleotide sequence ID" value="NZ_JAHCLR010000004.1"/>
</dbReference>